<dbReference type="InterPro" id="IPR020835">
    <property type="entry name" value="Catalase_sf"/>
</dbReference>
<evidence type="ECO:0000313" key="3">
    <source>
        <dbReference type="Proteomes" id="UP000072741"/>
    </source>
</evidence>
<dbReference type="GO" id="GO:0006979">
    <property type="term" value="P:response to oxidative stress"/>
    <property type="evidence" value="ECO:0007669"/>
    <property type="project" value="InterPro"/>
</dbReference>
<proteinExistence type="predicted"/>
<evidence type="ECO:0000313" key="2">
    <source>
        <dbReference type="EMBL" id="KTT22327.1"/>
    </source>
</evidence>
<dbReference type="GO" id="GO:0004096">
    <property type="term" value="F:catalase activity"/>
    <property type="evidence" value="ECO:0007669"/>
    <property type="project" value="InterPro"/>
</dbReference>
<dbReference type="PANTHER" id="PTHR36195">
    <property type="entry name" value="DOMAIN PROTEIN, PUTATIVE (AFU_ORTHOLOGUE AFUA_5G01990)-RELATED-RELATED"/>
    <property type="match status" value="1"/>
</dbReference>
<sequence length="370" mass="40481">MPDESHTATAPLRYRPEFEQTEDDELQVARELGETMIRIAQKVHRDEGHAYRSVHAKSHGLLRADVEVLDALPPDYAQGLFARPGRYPAVMRLSTPPGDLLSDKVSTPRGVALKLVGVPGERLEGSEGEATQDFVMVNGPVFRTPNAKKFLSNLKLLAATTDRAPKAKELLSAALRGVEKAIEAVGGESGALKSMGAHPMTQLLGETFFTQVPMLYGPYMAKLRLVPVSPELLALKDQPLADPDRPDAIRESVVAHFRAQGGTWELQVQLCTDLDRMPIEDATVEWPEDLSPYVTVARVMAGPQNAWSPARVKAIDDGMAFSPWHGLAAHRPLGSIMRVRRIAYTTAAAYRERGNRTSVAQPTTLDALPD</sequence>
<dbReference type="RefSeq" id="WP_058641800.1">
    <property type="nucleotide sequence ID" value="NZ_LDSL01000058.1"/>
</dbReference>
<accession>A0A147GXG7</accession>
<dbReference type="CDD" id="cd08152">
    <property type="entry name" value="y4iL_like"/>
    <property type="match status" value="1"/>
</dbReference>
<dbReference type="SUPFAM" id="SSF56634">
    <property type="entry name" value="Heme-dependent catalase-like"/>
    <property type="match status" value="1"/>
</dbReference>
<dbReference type="EMBL" id="LDSL01000058">
    <property type="protein sequence ID" value="KTT22327.1"/>
    <property type="molecule type" value="Genomic_DNA"/>
</dbReference>
<organism evidence="2 3">
    <name type="scientific">Pseudacidovorax intermedius</name>
    <dbReference type="NCBI Taxonomy" id="433924"/>
    <lineage>
        <taxon>Bacteria</taxon>
        <taxon>Pseudomonadati</taxon>
        <taxon>Pseudomonadota</taxon>
        <taxon>Betaproteobacteria</taxon>
        <taxon>Burkholderiales</taxon>
        <taxon>Comamonadaceae</taxon>
        <taxon>Pseudacidovorax</taxon>
    </lineage>
</organism>
<dbReference type="PATRIC" id="fig|433924.3.peg.3927"/>
<comment type="function">
    <text evidence="1">Decomposes hydrogen peroxide into water and oxygen; serves to protect cells from the toxic effects of hydrogen peroxide.</text>
</comment>
<keyword evidence="3" id="KW-1185">Reference proteome</keyword>
<reference evidence="2 3" key="1">
    <citation type="journal article" date="2016" name="Front. Microbiol.">
        <title>Genomic Resource of Rice Seed Associated Bacteria.</title>
        <authorList>
            <person name="Midha S."/>
            <person name="Bansal K."/>
            <person name="Sharma S."/>
            <person name="Kumar N."/>
            <person name="Patil P.P."/>
            <person name="Chaudhry V."/>
            <person name="Patil P.B."/>
        </authorList>
    </citation>
    <scope>NUCLEOTIDE SEQUENCE [LARGE SCALE GENOMIC DNA]</scope>
    <source>
        <strain evidence="2 3">NS331</strain>
    </source>
</reference>
<comment type="caution">
    <text evidence="2">The sequence shown here is derived from an EMBL/GenBank/DDBJ whole genome shotgun (WGS) entry which is preliminary data.</text>
</comment>
<dbReference type="InterPro" id="IPR018028">
    <property type="entry name" value="Catalase"/>
</dbReference>
<dbReference type="PROSITE" id="PS51402">
    <property type="entry name" value="CATALASE_3"/>
    <property type="match status" value="1"/>
</dbReference>
<dbReference type="AlphaFoldDB" id="A0A147GXG7"/>
<dbReference type="PANTHER" id="PTHR36195:SF4">
    <property type="entry name" value="DOMAIN PROTEIN, PUTATIVE (AFU_ORTHOLOGUE AFUA_5G01990)-RELATED"/>
    <property type="match status" value="1"/>
</dbReference>
<dbReference type="Proteomes" id="UP000072741">
    <property type="component" value="Unassembled WGS sequence"/>
</dbReference>
<protein>
    <submittedName>
        <fullName evidence="2">Catalase</fullName>
    </submittedName>
</protein>
<dbReference type="OrthoDB" id="336698at2"/>
<dbReference type="Gene3D" id="2.40.180.10">
    <property type="entry name" value="Catalase core domain"/>
    <property type="match status" value="1"/>
</dbReference>
<evidence type="ECO:0000256" key="1">
    <source>
        <dbReference type="ARBA" id="ARBA00002974"/>
    </source>
</evidence>
<dbReference type="GO" id="GO:0020037">
    <property type="term" value="F:heme binding"/>
    <property type="evidence" value="ECO:0007669"/>
    <property type="project" value="InterPro"/>
</dbReference>
<name>A0A147GXG7_9BURK</name>
<gene>
    <name evidence="2" type="ORF">NS331_09695</name>
</gene>